<feature type="compositionally biased region" description="Basic residues" evidence="1">
    <location>
        <begin position="48"/>
        <end position="58"/>
    </location>
</feature>
<accession>A0A6J4LLT7</accession>
<dbReference type="AlphaFoldDB" id="A0A6J4LLT7"/>
<sequence length="221" mass="23704">ARRDHGLWTRGVHLGSRLGGTPAHRGGDRQQRGRVPPAGTGLLGHDGRRLRVRPRRAAPGRDRDRRRVRRRLQRRQLQHHLRPGGSRAVRGDQRGGAHLRPRPRGGVRAPGGAHGGHGDLGRRPGPASHPACGGRAVVARPVRHGARGRDLRALRLGGIDSAAAAGRHRGPGRVHHAPGLGNDPRPAHDHPRRRPVEPVPPRGAVRDGVATTSARPGRGVL</sequence>
<organism evidence="2">
    <name type="scientific">uncultured Nocardioidaceae bacterium</name>
    <dbReference type="NCBI Taxonomy" id="253824"/>
    <lineage>
        <taxon>Bacteria</taxon>
        <taxon>Bacillati</taxon>
        <taxon>Actinomycetota</taxon>
        <taxon>Actinomycetes</taxon>
        <taxon>Propionibacteriales</taxon>
        <taxon>Nocardioidaceae</taxon>
        <taxon>environmental samples</taxon>
    </lineage>
</organism>
<feature type="non-terminal residue" evidence="2">
    <location>
        <position position="221"/>
    </location>
</feature>
<gene>
    <name evidence="2" type="ORF">AVDCRST_MAG29-1340</name>
</gene>
<name>A0A6J4LLT7_9ACTN</name>
<feature type="compositionally biased region" description="Basic residues" evidence="1">
    <location>
        <begin position="66"/>
        <end position="82"/>
    </location>
</feature>
<evidence type="ECO:0000256" key="1">
    <source>
        <dbReference type="SAM" id="MobiDB-lite"/>
    </source>
</evidence>
<feature type="region of interest" description="Disordered" evidence="1">
    <location>
        <begin position="163"/>
        <end position="221"/>
    </location>
</feature>
<feature type="compositionally biased region" description="Basic residues" evidence="1">
    <location>
        <begin position="166"/>
        <end position="176"/>
    </location>
</feature>
<feature type="region of interest" description="Disordered" evidence="1">
    <location>
        <begin position="1"/>
        <end position="136"/>
    </location>
</feature>
<evidence type="ECO:0000313" key="2">
    <source>
        <dbReference type="EMBL" id="CAA9336690.1"/>
    </source>
</evidence>
<dbReference type="EMBL" id="CADCUG010000074">
    <property type="protein sequence ID" value="CAA9336690.1"/>
    <property type="molecule type" value="Genomic_DNA"/>
</dbReference>
<reference evidence="2" key="1">
    <citation type="submission" date="2020-02" db="EMBL/GenBank/DDBJ databases">
        <authorList>
            <person name="Meier V. D."/>
        </authorList>
    </citation>
    <scope>NUCLEOTIDE SEQUENCE</scope>
    <source>
        <strain evidence="2">AVDCRST_MAG29</strain>
    </source>
</reference>
<proteinExistence type="predicted"/>
<protein>
    <submittedName>
        <fullName evidence="2">TrkA-like protein</fullName>
    </submittedName>
</protein>
<feature type="non-terminal residue" evidence="2">
    <location>
        <position position="1"/>
    </location>
</feature>